<evidence type="ECO:0000256" key="2">
    <source>
        <dbReference type="ARBA" id="ARBA00023034"/>
    </source>
</evidence>
<dbReference type="InterPro" id="IPR008628">
    <property type="entry name" value="GPP34-like"/>
</dbReference>
<protein>
    <submittedName>
        <fullName evidence="5">GPP34 family phosphoprotein</fullName>
    </submittedName>
</protein>
<evidence type="ECO:0000313" key="6">
    <source>
        <dbReference type="Proteomes" id="UP001212821"/>
    </source>
</evidence>
<gene>
    <name evidence="5" type="ORF">O1G21_24780</name>
</gene>
<comment type="subcellular location">
    <subcellularLocation>
        <location evidence="1">Golgi apparatus membrane</location>
        <topology evidence="1">Peripheral membrane protein</topology>
        <orientation evidence="1">Cytoplasmic side</orientation>
    </subcellularLocation>
</comment>
<reference evidence="6" key="1">
    <citation type="submission" date="2022-12" db="EMBL/GenBank/DDBJ databases">
        <authorList>
            <person name="Mo P."/>
        </authorList>
    </citation>
    <scope>NUCLEOTIDE SEQUENCE [LARGE SCALE GENOMIC DNA]</scope>
    <source>
        <strain evidence="6">HUAS 3-15</strain>
    </source>
</reference>
<dbReference type="Pfam" id="PF05719">
    <property type="entry name" value="GPP34"/>
    <property type="match status" value="1"/>
</dbReference>
<keyword evidence="3" id="KW-0446">Lipid-binding</keyword>
<proteinExistence type="predicted"/>
<organism evidence="5 6">
    <name type="scientific">Kitasatospora cathayae</name>
    <dbReference type="NCBI Taxonomy" id="3004092"/>
    <lineage>
        <taxon>Bacteria</taxon>
        <taxon>Bacillati</taxon>
        <taxon>Actinomycetota</taxon>
        <taxon>Actinomycetes</taxon>
        <taxon>Kitasatosporales</taxon>
        <taxon>Streptomycetaceae</taxon>
        <taxon>Kitasatospora</taxon>
    </lineage>
</organism>
<dbReference type="InterPro" id="IPR038261">
    <property type="entry name" value="GPP34-like_sf"/>
</dbReference>
<evidence type="ECO:0000256" key="3">
    <source>
        <dbReference type="ARBA" id="ARBA00023121"/>
    </source>
</evidence>
<dbReference type="RefSeq" id="WP_270146789.1">
    <property type="nucleotide sequence ID" value="NZ_CP115450.1"/>
</dbReference>
<name>A0ABY7Q7V1_9ACTN</name>
<evidence type="ECO:0000256" key="1">
    <source>
        <dbReference type="ARBA" id="ARBA00004255"/>
    </source>
</evidence>
<keyword evidence="2" id="KW-0333">Golgi apparatus</keyword>
<evidence type="ECO:0000313" key="5">
    <source>
        <dbReference type="EMBL" id="WBP88733.1"/>
    </source>
</evidence>
<accession>A0ABY7Q7V1</accession>
<evidence type="ECO:0000256" key="4">
    <source>
        <dbReference type="ARBA" id="ARBA00023136"/>
    </source>
</evidence>
<dbReference type="Proteomes" id="UP001212821">
    <property type="component" value="Chromosome"/>
</dbReference>
<keyword evidence="4" id="KW-0472">Membrane</keyword>
<dbReference type="Gene3D" id="1.10.3630.10">
    <property type="entry name" value="yeast vps74-n-term truncation variant domain like"/>
    <property type="match status" value="1"/>
</dbReference>
<sequence>MTSSDPRPLAEELLLLCADPASGHLRSPTAFPTAIAGAVLAELQLTGTITVEDRRITAFRPSGDHDELAARVLTELERAGKSRRRTTLDHALATLRYRSGPRRYLDRLTEQGVLTVRTPGFLGLPRRRWTAVRPDAGALIAERVAATLARTADSGPTTGSEQRDHQLAGLIGTTHLERRLYPGTAGEPTRRAVRQLAHSLPVPQAVNRAAARRRRAMSS</sequence>
<keyword evidence="6" id="KW-1185">Reference proteome</keyword>
<dbReference type="EMBL" id="CP115450">
    <property type="protein sequence ID" value="WBP88733.1"/>
    <property type="molecule type" value="Genomic_DNA"/>
</dbReference>